<accession>A0A537IIW8</accession>
<dbReference type="InterPro" id="IPR035930">
    <property type="entry name" value="FomD-like_sf"/>
</dbReference>
<feature type="domain" description="DUF402" evidence="1">
    <location>
        <begin position="34"/>
        <end position="125"/>
    </location>
</feature>
<sequence>MSPTGVIKEVKISATGERQEFVCRLLDRSAAHAVVLYKIKEARRVGSLRLPRGALTYGYFWEGRPYNVYHWVRADGRTLGFYVNLADEVRFRPGAIEWKDLAVDLLFSPDGRHVQILDEEDLGLAPPEVGAKAEVAKAHVLTHRDEILAEVAAVTEHLRGRHRVVPHKRNREVKREAP</sequence>
<dbReference type="SUPFAM" id="SSF159234">
    <property type="entry name" value="FomD-like"/>
    <property type="match status" value="1"/>
</dbReference>
<reference evidence="2 3" key="1">
    <citation type="journal article" date="2019" name="Nat. Microbiol.">
        <title>Mediterranean grassland soil C-N compound turnover is dependent on rainfall and depth, and is mediated by genomically divergent microorganisms.</title>
        <authorList>
            <person name="Diamond S."/>
            <person name="Andeer P.F."/>
            <person name="Li Z."/>
            <person name="Crits-Christoph A."/>
            <person name="Burstein D."/>
            <person name="Anantharaman K."/>
            <person name="Lane K.R."/>
            <person name="Thomas B.C."/>
            <person name="Pan C."/>
            <person name="Northen T.R."/>
            <person name="Banfield J.F."/>
        </authorList>
    </citation>
    <scope>NUCLEOTIDE SEQUENCE [LARGE SCALE GENOMIC DNA]</scope>
    <source>
        <strain evidence="2">NP_8</strain>
    </source>
</reference>
<gene>
    <name evidence="2" type="ORF">E6H05_13210</name>
</gene>
<evidence type="ECO:0000259" key="1">
    <source>
        <dbReference type="Pfam" id="PF04167"/>
    </source>
</evidence>
<dbReference type="EMBL" id="VBAP01000131">
    <property type="protein sequence ID" value="TMI70856.1"/>
    <property type="molecule type" value="Genomic_DNA"/>
</dbReference>
<evidence type="ECO:0000313" key="3">
    <source>
        <dbReference type="Proteomes" id="UP000318834"/>
    </source>
</evidence>
<dbReference type="Proteomes" id="UP000318834">
    <property type="component" value="Unassembled WGS sequence"/>
</dbReference>
<dbReference type="AlphaFoldDB" id="A0A537IIW8"/>
<organism evidence="2 3">
    <name type="scientific">Candidatus Segetimicrobium genomatis</name>
    <dbReference type="NCBI Taxonomy" id="2569760"/>
    <lineage>
        <taxon>Bacteria</taxon>
        <taxon>Bacillati</taxon>
        <taxon>Candidatus Sysuimicrobiota</taxon>
        <taxon>Candidatus Sysuimicrobiia</taxon>
        <taxon>Candidatus Sysuimicrobiales</taxon>
        <taxon>Candidatus Segetimicrobiaceae</taxon>
        <taxon>Candidatus Segetimicrobium</taxon>
    </lineage>
</organism>
<proteinExistence type="predicted"/>
<dbReference type="Gene3D" id="2.40.380.10">
    <property type="entry name" value="FomD-like"/>
    <property type="match status" value="1"/>
</dbReference>
<name>A0A537IIW8_9BACT</name>
<evidence type="ECO:0000313" key="2">
    <source>
        <dbReference type="EMBL" id="TMI70856.1"/>
    </source>
</evidence>
<comment type="caution">
    <text evidence="2">The sequence shown here is derived from an EMBL/GenBank/DDBJ whole genome shotgun (WGS) entry which is preliminary data.</text>
</comment>
<protein>
    <submittedName>
        <fullName evidence="2">DUF402 domain-containing protein</fullName>
    </submittedName>
</protein>
<dbReference type="Pfam" id="PF04167">
    <property type="entry name" value="DUF402"/>
    <property type="match status" value="1"/>
</dbReference>
<dbReference type="InterPro" id="IPR007295">
    <property type="entry name" value="DUF402"/>
</dbReference>